<dbReference type="CDD" id="cd13857">
    <property type="entry name" value="CuRO_1_Diphenol_Ox"/>
    <property type="match status" value="1"/>
</dbReference>
<evidence type="ECO:0000256" key="7">
    <source>
        <dbReference type="ARBA" id="ARBA00023157"/>
    </source>
</evidence>
<keyword evidence="3" id="KW-0134">Cell wall</keyword>
<dbReference type="InterPro" id="IPR011706">
    <property type="entry name" value="Cu-oxidase_C"/>
</dbReference>
<sequence>MRPTRLALAAALALLSGAPASASVVDKRWCFLWIFGDTCGASSSSTSSSLPPAATTSVAPSSLSMPPTSATSISTSSASATSISASALATAPSSPSPPAPVSASSSASSPPPSLTPTPSTTPSPTASGLVAGVNSVPTSGTFYSAALPTPIGPLSIPPIGSFFSYSQPPIPAQTASADPASFTCTGADAASINQPPQVRNYDFVIQYSGGSPDGFSRRIITINNQFPGPKIEANQGDTLVIKVTNTLDIPQSIHWHGMRQNGSNHFDGAPGIHQCPIRPGASFTYTFKLDSEVGTYWYHSHYGNTMADGLVGALIVHSRDDPLKLGQQYDEDRILYLSDWMDDQSLVIDKGVSNLFSGYRGLPIVLAPDAILVNGVGQVNCGYVQKGVQCGQKRASEVYGAAGRRIRFRLINTGSHAMIRFSIDNHVLTVIEADDTAIQPVQVNEVPVATAQRYSVVVTLNQGQAGSSFWIRARAAMFCINPLATVIGYGVIRYTDAAGGGADSGVPPSNPWPNLENINRGACRDLDDKVPLVPLVPENPPAKTTTFTWNSLFGVFIDRARWTPYVGFGMNSVAFTNYINNPLLAQIRAGRTLSSLNVASATFNSPGAVDFIINVLDPPPLSHPFHLHGRPFYILARGDGALSSFSLASTKLSTNNPLRRDVLTIPHFSWAVIRVPLDDPGVWPLHCHIGWHLAVGKLAAVVVRPDDIRKQAPPQAWSDLCSGLDQNEIGPARRDNWSPPQARGSHWEGYDKRDAGEGHWEQHVAFMKGLYGNLTLHAQALQNEEERGTFFDSWMARRVEERVVEERLTSVE</sequence>
<proteinExistence type="inferred from homology"/>
<evidence type="ECO:0000256" key="6">
    <source>
        <dbReference type="ARBA" id="ARBA00023008"/>
    </source>
</evidence>
<reference evidence="15" key="1">
    <citation type="submission" date="2023-10" db="EMBL/GenBank/DDBJ databases">
        <authorList>
            <person name="Noh H."/>
        </authorList>
    </citation>
    <scope>NUCLEOTIDE SEQUENCE</scope>
    <source>
        <strain evidence="15">DUCC4014</strain>
    </source>
</reference>
<evidence type="ECO:0000256" key="9">
    <source>
        <dbReference type="ARBA" id="ARBA00055106"/>
    </source>
</evidence>
<dbReference type="InterPro" id="IPR001117">
    <property type="entry name" value="Cu-oxidase_2nd"/>
</dbReference>
<evidence type="ECO:0000256" key="4">
    <source>
        <dbReference type="ARBA" id="ARBA00022723"/>
    </source>
</evidence>
<feature type="signal peptide" evidence="11">
    <location>
        <begin position="1"/>
        <end position="22"/>
    </location>
</feature>
<dbReference type="FunFam" id="2.60.40.420:FF:000045">
    <property type="entry name" value="Laccase 2"/>
    <property type="match status" value="1"/>
</dbReference>
<feature type="domain" description="Plastocyanin-like" evidence="12">
    <location>
        <begin position="332"/>
        <end position="496"/>
    </location>
</feature>
<comment type="subcellular location">
    <subcellularLocation>
        <location evidence="1">Secreted</location>
        <location evidence="1">Cell wall</location>
    </subcellularLocation>
</comment>
<dbReference type="InterPro" id="IPR011707">
    <property type="entry name" value="Cu-oxidase-like_N"/>
</dbReference>
<keyword evidence="16" id="KW-1185">Reference proteome</keyword>
<feature type="region of interest" description="Disordered" evidence="10">
    <location>
        <begin position="42"/>
        <end position="71"/>
    </location>
</feature>
<keyword evidence="11" id="KW-0732">Signal</keyword>
<dbReference type="InterPro" id="IPR033138">
    <property type="entry name" value="Cu_oxidase_CS"/>
</dbReference>
<comment type="function">
    <text evidence="9">Laccase that catalyzes the oxidation of certain aromatic compounds, including L-dopa, to quinones, which then polymerize to melanin. Able to oxidize a wide variety of aromatic diphenol and diamino groups in the ortho, meta, and para positions but not monophenolic groups such as in phenol, tyramine, or tyrosine. Plays an important role in virulence. Plays a role in dissemination to extrapulmonary sites but is not involved in pulmonary growth or in elicitation of cellular immune responses in the lung.</text>
</comment>
<dbReference type="Pfam" id="PF07732">
    <property type="entry name" value="Cu-oxidase_3"/>
    <property type="match status" value="1"/>
</dbReference>
<evidence type="ECO:0000259" key="13">
    <source>
        <dbReference type="Pfam" id="PF07731"/>
    </source>
</evidence>
<feature type="domain" description="Plastocyanin-like" evidence="13">
    <location>
        <begin position="606"/>
        <end position="706"/>
    </location>
</feature>
<feature type="chain" id="PRO_5042212183" evidence="11">
    <location>
        <begin position="23"/>
        <end position="812"/>
    </location>
</feature>
<dbReference type="AlphaFoldDB" id="A0AAF0Y6S9"/>
<feature type="domain" description="Plastocyanin-like" evidence="14">
    <location>
        <begin position="206"/>
        <end position="320"/>
    </location>
</feature>
<keyword evidence="5" id="KW-0560">Oxidoreductase</keyword>
<dbReference type="GeneID" id="87807160"/>
<dbReference type="Proteomes" id="UP000827549">
    <property type="component" value="Chromosome 3"/>
</dbReference>
<keyword evidence="6" id="KW-0186">Copper</keyword>
<dbReference type="InterPro" id="IPR008972">
    <property type="entry name" value="Cupredoxin"/>
</dbReference>
<dbReference type="Gene3D" id="2.60.40.420">
    <property type="entry name" value="Cupredoxins - blue copper proteins"/>
    <property type="match status" value="3"/>
</dbReference>
<evidence type="ECO:0000313" key="16">
    <source>
        <dbReference type="Proteomes" id="UP000827549"/>
    </source>
</evidence>
<accession>A0AAF0Y6S9</accession>
<evidence type="ECO:0000256" key="8">
    <source>
        <dbReference type="ARBA" id="ARBA00023180"/>
    </source>
</evidence>
<name>A0AAF0Y6S9_9TREE</name>
<dbReference type="PANTHER" id="PTHR11709">
    <property type="entry name" value="MULTI-COPPER OXIDASE"/>
    <property type="match status" value="1"/>
</dbReference>
<dbReference type="Pfam" id="PF00394">
    <property type="entry name" value="Cu-oxidase"/>
    <property type="match status" value="1"/>
</dbReference>
<feature type="compositionally biased region" description="Pro residues" evidence="10">
    <location>
        <begin position="109"/>
        <end position="121"/>
    </location>
</feature>
<evidence type="ECO:0000256" key="10">
    <source>
        <dbReference type="SAM" id="MobiDB-lite"/>
    </source>
</evidence>
<dbReference type="SUPFAM" id="SSF49503">
    <property type="entry name" value="Cupredoxins"/>
    <property type="match status" value="3"/>
</dbReference>
<dbReference type="InterPro" id="IPR045087">
    <property type="entry name" value="Cu-oxidase_fam"/>
</dbReference>
<evidence type="ECO:0000256" key="1">
    <source>
        <dbReference type="ARBA" id="ARBA00004191"/>
    </source>
</evidence>
<keyword evidence="8" id="KW-0325">Glycoprotein</keyword>
<dbReference type="GO" id="GO:0016491">
    <property type="term" value="F:oxidoreductase activity"/>
    <property type="evidence" value="ECO:0007669"/>
    <property type="project" value="UniProtKB-KW"/>
</dbReference>
<dbReference type="GO" id="GO:0005507">
    <property type="term" value="F:copper ion binding"/>
    <property type="evidence" value="ECO:0007669"/>
    <property type="project" value="InterPro"/>
</dbReference>
<keyword evidence="4" id="KW-0479">Metal-binding</keyword>
<protein>
    <submittedName>
        <fullName evidence="15">Laccase-2</fullName>
    </submittedName>
</protein>
<organism evidence="15 16">
    <name type="scientific">Vanrija pseudolonga</name>
    <dbReference type="NCBI Taxonomy" id="143232"/>
    <lineage>
        <taxon>Eukaryota</taxon>
        <taxon>Fungi</taxon>
        <taxon>Dikarya</taxon>
        <taxon>Basidiomycota</taxon>
        <taxon>Agaricomycotina</taxon>
        <taxon>Tremellomycetes</taxon>
        <taxon>Trichosporonales</taxon>
        <taxon>Trichosporonaceae</taxon>
        <taxon>Vanrija</taxon>
    </lineage>
</organism>
<evidence type="ECO:0000256" key="5">
    <source>
        <dbReference type="ARBA" id="ARBA00023002"/>
    </source>
</evidence>
<gene>
    <name evidence="15" type="primary">LAC2_0</name>
    <name evidence="15" type="ORF">LOC62_03G003919</name>
</gene>
<feature type="region of interest" description="Disordered" evidence="10">
    <location>
        <begin position="88"/>
        <end position="131"/>
    </location>
</feature>
<dbReference type="EMBL" id="CP086716">
    <property type="protein sequence ID" value="WOO80402.1"/>
    <property type="molecule type" value="Genomic_DNA"/>
</dbReference>
<evidence type="ECO:0000259" key="12">
    <source>
        <dbReference type="Pfam" id="PF00394"/>
    </source>
</evidence>
<evidence type="ECO:0000256" key="3">
    <source>
        <dbReference type="ARBA" id="ARBA00022512"/>
    </source>
</evidence>
<keyword evidence="3" id="KW-0964">Secreted</keyword>
<dbReference type="RefSeq" id="XP_062626434.1">
    <property type="nucleotide sequence ID" value="XM_062770450.1"/>
</dbReference>
<evidence type="ECO:0000256" key="11">
    <source>
        <dbReference type="SAM" id="SignalP"/>
    </source>
</evidence>
<keyword evidence="7" id="KW-1015">Disulfide bond</keyword>
<evidence type="ECO:0000259" key="14">
    <source>
        <dbReference type="Pfam" id="PF07732"/>
    </source>
</evidence>
<dbReference type="PANTHER" id="PTHR11709:SF414">
    <property type="entry name" value="ADR239WP"/>
    <property type="match status" value="1"/>
</dbReference>
<dbReference type="Pfam" id="PF07731">
    <property type="entry name" value="Cu-oxidase_2"/>
    <property type="match status" value="1"/>
</dbReference>
<evidence type="ECO:0000313" key="15">
    <source>
        <dbReference type="EMBL" id="WOO80402.1"/>
    </source>
</evidence>
<comment type="similarity">
    <text evidence="2">Belongs to the multicopper oxidase family.</text>
</comment>
<dbReference type="PROSITE" id="PS00079">
    <property type="entry name" value="MULTICOPPER_OXIDASE1"/>
    <property type="match status" value="1"/>
</dbReference>
<evidence type="ECO:0000256" key="2">
    <source>
        <dbReference type="ARBA" id="ARBA00010609"/>
    </source>
</evidence>